<dbReference type="OrthoDB" id="297219at2759"/>
<dbReference type="InterPro" id="IPR003107">
    <property type="entry name" value="HAT"/>
</dbReference>
<reference evidence="5" key="2">
    <citation type="submission" date="2022-03" db="EMBL/GenBank/DDBJ databases">
        <title>Draft title - Genomic analysis of global carrot germplasm unveils the trajectory of domestication and the origin of high carotenoid orange carrot.</title>
        <authorList>
            <person name="Iorizzo M."/>
            <person name="Ellison S."/>
            <person name="Senalik D."/>
            <person name="Macko-Podgorni A."/>
            <person name="Grzebelus D."/>
            <person name="Bostan H."/>
            <person name="Rolling W."/>
            <person name="Curaba J."/>
            <person name="Simon P."/>
        </authorList>
    </citation>
    <scope>NUCLEOTIDE SEQUENCE</scope>
    <source>
        <tissue evidence="5">Leaf</tissue>
    </source>
</reference>
<evidence type="ECO:0000313" key="6">
    <source>
        <dbReference type="Proteomes" id="UP000077755"/>
    </source>
</evidence>
<dbReference type="GO" id="GO:0006396">
    <property type="term" value="P:RNA processing"/>
    <property type="evidence" value="ECO:0007669"/>
    <property type="project" value="InterPro"/>
</dbReference>
<feature type="region of interest" description="Disordered" evidence="4">
    <location>
        <begin position="1"/>
        <end position="36"/>
    </location>
</feature>
<comment type="similarity">
    <text evidence="2">Belongs to the NRDE2 family.</text>
</comment>
<sequence length="1149" mass="131486">MEDKPSSSSLFPVFTAPPPPTTTTTTTKQPPQWLSNTSFTTDISLINDAVSSHYATTTSLPIEHDDDDLESDEDNKHNQRPQYELVDSPASDYSSSEENKNLKKKKRKRKKQQSGVADADYKYGPSGRKSDKAWANSSSDKDYFFDSRGDRDNLAFGCIYRMDVARYKPHSSTFGNASHAKYHRNPKRRDFDADDDIDVLDSKLKSVGRYWSARYNAVERHKNFKRMRITAPEKCAMTFDNFIPLSDDTFCERSDGRTISKASVIEESWEDVVLRKTREFNKLTREYPHNEKGWLDFADFQDKVASMQPQKGARLQTLEKKVSILEKAVEVNPDNEDLLVCLLNAYRRRDSTDVLISRWEKLLVQHSGSWKLWKEFLQVVQGEFSRFKIPEMRRIYANAIRALSATRGKQHRQAYGGTIALSHDSAVIQQELNLVDLFVNLCRFEWQAGYQELATALFQAEIEYCLFCPSLLLSEQSKLRLFEYFWDSNGSRVGEDGALGWSTWLEKTEEQKQKVVNEESDEIDEGGWTGWSEPLLKTKEVDVNQEKIDENIAEVEESDELGEGEVEPEKDAATLLKMLGIDADADASDEVKNAATWIRWSQEEILRDTDQWMPLHPKTAGDTHGDGITDGEIDEHFSRVILFEDISDYMFSLTSEEARLSLLYQFIDFYGGKISQWTSTNSSAWGEKILSLEVLPDIILDKLRRVHEVLTKAKSTPMSLSLECLLDGSGDTSMRTNMMKFLRNATLLCLSAFPKNHLLQEAVLVADELSNTRMGTLSSSVTPCRALAKTLLKKNRQDVLLCGVYARREAVFGNIDHARKVFDMALSSSEMVQPDCLSNTFLIYLWYAEVELANNSGSNSESGVRAMHILYSFGSGVKYIPFTCQPSSLQQLRARQGFRERIRTIRAMGAHVVTDDRFTALLCSAALFEELTAGWTAASEVYDQAFSMVLPKRRTHSYQFEMLFNYYVRMLRKHHQQSQLGTVWGKVIQGLHLYSLSPELYSVFVEIGHLHTTPSKMRWILDDSCQKKPSVIVWLYALSFEISRGSSYHRVHGLFERALASDNTRNSVILWRCYISYEMNVACDPAAARRVYFRAIHACPWSKKLWLDGFLKLNSILTAKELSDLQEVMRDKELNLRTDIYEILLQDEL</sequence>
<dbReference type="GO" id="GO:0031048">
    <property type="term" value="P:regulatory ncRNA-mediated heterochromatin formation"/>
    <property type="evidence" value="ECO:0007669"/>
    <property type="project" value="TreeGrafter"/>
</dbReference>
<dbReference type="EMBL" id="CP093345">
    <property type="protein sequence ID" value="WOG92273.1"/>
    <property type="molecule type" value="Genomic_DNA"/>
</dbReference>
<accession>A0A166ALI7</accession>
<feature type="compositionally biased region" description="Low complexity" evidence="4">
    <location>
        <begin position="22"/>
        <end position="31"/>
    </location>
</feature>
<dbReference type="SUPFAM" id="SSF48452">
    <property type="entry name" value="TPR-like"/>
    <property type="match status" value="1"/>
</dbReference>
<keyword evidence="6" id="KW-1185">Reference proteome</keyword>
<dbReference type="PANTHER" id="PTHR13471:SF0">
    <property type="entry name" value="NUCLEAR EXOSOME REGULATOR NRDE2"/>
    <property type="match status" value="1"/>
</dbReference>
<dbReference type="AlphaFoldDB" id="A0A166ALI7"/>
<feature type="compositionally biased region" description="Polar residues" evidence="4">
    <location>
        <begin position="1"/>
        <end position="10"/>
    </location>
</feature>
<dbReference type="InterPro" id="IPR013633">
    <property type="entry name" value="NRDE-2"/>
</dbReference>
<proteinExistence type="inferred from homology"/>
<dbReference type="Gramene" id="KZN01452">
    <property type="protein sequence ID" value="KZN01452"/>
    <property type="gene ID" value="DCAR_010206"/>
</dbReference>
<dbReference type="InterPro" id="IPR011990">
    <property type="entry name" value="TPR-like_helical_dom_sf"/>
</dbReference>
<feature type="region of interest" description="Disordered" evidence="4">
    <location>
        <begin position="57"/>
        <end position="137"/>
    </location>
</feature>
<reference evidence="5" key="1">
    <citation type="journal article" date="2016" name="Nat. Genet.">
        <title>A high-quality carrot genome assembly provides new insights into carotenoid accumulation and asterid genome evolution.</title>
        <authorList>
            <person name="Iorizzo M."/>
            <person name="Ellison S."/>
            <person name="Senalik D."/>
            <person name="Zeng P."/>
            <person name="Satapoomin P."/>
            <person name="Huang J."/>
            <person name="Bowman M."/>
            <person name="Iovene M."/>
            <person name="Sanseverino W."/>
            <person name="Cavagnaro P."/>
            <person name="Yildiz M."/>
            <person name="Macko-Podgorni A."/>
            <person name="Moranska E."/>
            <person name="Grzebelus E."/>
            <person name="Grzebelus D."/>
            <person name="Ashrafi H."/>
            <person name="Zheng Z."/>
            <person name="Cheng S."/>
            <person name="Spooner D."/>
            <person name="Van Deynze A."/>
            <person name="Simon P."/>
        </authorList>
    </citation>
    <scope>NUCLEOTIDE SEQUENCE</scope>
    <source>
        <tissue evidence="5">Leaf</tissue>
    </source>
</reference>
<dbReference type="GO" id="GO:1902369">
    <property type="term" value="P:negative regulation of RNA catabolic process"/>
    <property type="evidence" value="ECO:0007669"/>
    <property type="project" value="TreeGrafter"/>
</dbReference>
<dbReference type="PANTHER" id="PTHR13471">
    <property type="entry name" value="TETRATRICOPEPTIDE-LIKE HELICAL"/>
    <property type="match status" value="1"/>
</dbReference>
<name>A0A166ALI7_DAUCS</name>
<feature type="compositionally biased region" description="Basic residues" evidence="4">
    <location>
        <begin position="102"/>
        <end position="112"/>
    </location>
</feature>
<organism evidence="5 6">
    <name type="scientific">Daucus carota subsp. sativus</name>
    <name type="common">Carrot</name>
    <dbReference type="NCBI Taxonomy" id="79200"/>
    <lineage>
        <taxon>Eukaryota</taxon>
        <taxon>Viridiplantae</taxon>
        <taxon>Streptophyta</taxon>
        <taxon>Embryophyta</taxon>
        <taxon>Tracheophyta</taxon>
        <taxon>Spermatophyta</taxon>
        <taxon>Magnoliopsida</taxon>
        <taxon>eudicotyledons</taxon>
        <taxon>Gunneridae</taxon>
        <taxon>Pentapetalae</taxon>
        <taxon>asterids</taxon>
        <taxon>campanulids</taxon>
        <taxon>Apiales</taxon>
        <taxon>Apiaceae</taxon>
        <taxon>Apioideae</taxon>
        <taxon>Scandiceae</taxon>
        <taxon>Daucinae</taxon>
        <taxon>Daucus</taxon>
        <taxon>Daucus sect. Daucus</taxon>
    </lineage>
</organism>
<evidence type="ECO:0000256" key="1">
    <source>
        <dbReference type="ARBA" id="ARBA00004123"/>
    </source>
</evidence>
<evidence type="ECO:0000256" key="4">
    <source>
        <dbReference type="SAM" id="MobiDB-lite"/>
    </source>
</evidence>
<dbReference type="OMA" id="MRDKELH"/>
<dbReference type="Gene3D" id="1.25.40.10">
    <property type="entry name" value="Tetratricopeptide repeat domain"/>
    <property type="match status" value="2"/>
</dbReference>
<evidence type="ECO:0000256" key="2">
    <source>
        <dbReference type="ARBA" id="ARBA00009265"/>
    </source>
</evidence>
<keyword evidence="3" id="KW-0539">Nucleus</keyword>
<dbReference type="SMART" id="SM00386">
    <property type="entry name" value="HAT"/>
    <property type="match status" value="5"/>
</dbReference>
<dbReference type="GO" id="GO:0071013">
    <property type="term" value="C:catalytic step 2 spliceosome"/>
    <property type="evidence" value="ECO:0007669"/>
    <property type="project" value="TreeGrafter"/>
</dbReference>
<evidence type="ECO:0000313" key="5">
    <source>
        <dbReference type="EMBL" id="WOG92273.1"/>
    </source>
</evidence>
<evidence type="ECO:0000256" key="3">
    <source>
        <dbReference type="ARBA" id="ARBA00023242"/>
    </source>
</evidence>
<comment type="subcellular location">
    <subcellularLocation>
        <location evidence="1">Nucleus</location>
    </subcellularLocation>
</comment>
<protein>
    <submittedName>
        <fullName evidence="5">Uncharacterized protein</fullName>
    </submittedName>
</protein>
<dbReference type="Proteomes" id="UP000077755">
    <property type="component" value="Chromosome 3"/>
</dbReference>
<feature type="compositionally biased region" description="Acidic residues" evidence="4">
    <location>
        <begin position="64"/>
        <end position="73"/>
    </location>
</feature>
<gene>
    <name evidence="5" type="ORF">DCAR_0311536</name>
</gene>
<dbReference type="Pfam" id="PF08424">
    <property type="entry name" value="NRDE-2"/>
    <property type="match status" value="1"/>
</dbReference>